<dbReference type="GO" id="GO:0004523">
    <property type="term" value="F:RNA-DNA hybrid ribonuclease activity"/>
    <property type="evidence" value="ECO:0007669"/>
    <property type="project" value="UniProtKB-UniRule"/>
</dbReference>
<dbReference type="NCBIfam" id="TIGR00716">
    <property type="entry name" value="rnhC"/>
    <property type="match status" value="1"/>
</dbReference>
<dbReference type="CDD" id="cd14796">
    <property type="entry name" value="RNAse_HIII_N"/>
    <property type="match status" value="1"/>
</dbReference>
<dbReference type="Pfam" id="PF01351">
    <property type="entry name" value="RNase_HII"/>
    <property type="match status" value="1"/>
</dbReference>
<dbReference type="InterPro" id="IPR012295">
    <property type="entry name" value="TBP_dom_sf"/>
</dbReference>
<dbReference type="PANTHER" id="PTHR10954:SF23">
    <property type="entry name" value="RIBONUCLEASE"/>
    <property type="match status" value="1"/>
</dbReference>
<keyword evidence="13 14" id="KW-0460">Magnesium</keyword>
<dbReference type="PIRSF" id="PIRSF037748">
    <property type="entry name" value="RnhC"/>
    <property type="match status" value="1"/>
</dbReference>
<keyword evidence="19" id="KW-1185">Reference proteome</keyword>
<keyword evidence="10 14" id="KW-0479">Metal-binding</keyword>
<dbReference type="InterPro" id="IPR012337">
    <property type="entry name" value="RNaseH-like_sf"/>
</dbReference>
<evidence type="ECO:0000256" key="15">
    <source>
        <dbReference type="PROSITE-ProRule" id="PRU01319"/>
    </source>
</evidence>
<dbReference type="OrthoDB" id="9777935at2"/>
<gene>
    <name evidence="14" type="primary">rnhC</name>
    <name evidence="18" type="ORF">CEY16_05725</name>
</gene>
<comment type="cofactor">
    <cofactor evidence="14 15">
        <name>Mn(2+)</name>
        <dbReference type="ChEBI" id="CHEBI:29035"/>
    </cofactor>
    <cofactor evidence="14 15">
        <name>Mg(2+)</name>
        <dbReference type="ChEBI" id="CHEBI:18420"/>
    </cofactor>
    <text evidence="14 15">Manganese or magnesium. Binds 1 divalent metal ion per monomer in the absence of substrate. May bind a second metal ion after substrate binding.</text>
</comment>
<evidence type="ECO:0000256" key="4">
    <source>
        <dbReference type="ARBA" id="ARBA00004496"/>
    </source>
</evidence>
<dbReference type="InterPro" id="IPR024568">
    <property type="entry name" value="RNase_HIII_N"/>
</dbReference>
<comment type="catalytic activity">
    <reaction evidence="1 14 15">
        <text>Endonucleolytic cleavage to 5'-phosphomonoester.</text>
        <dbReference type="EC" id="3.1.26.4"/>
    </reaction>
</comment>
<evidence type="ECO:0000256" key="11">
    <source>
        <dbReference type="ARBA" id="ARBA00022759"/>
    </source>
</evidence>
<dbReference type="GO" id="GO:0005737">
    <property type="term" value="C:cytoplasm"/>
    <property type="evidence" value="ECO:0007669"/>
    <property type="project" value="UniProtKB-SubCell"/>
</dbReference>
<evidence type="ECO:0000256" key="13">
    <source>
        <dbReference type="ARBA" id="ARBA00022842"/>
    </source>
</evidence>
<evidence type="ECO:0000313" key="18">
    <source>
        <dbReference type="EMBL" id="PKR79237.1"/>
    </source>
</evidence>
<evidence type="ECO:0000256" key="7">
    <source>
        <dbReference type="ARBA" id="ARBA00021407"/>
    </source>
</evidence>
<feature type="domain" description="RNase H type-2" evidence="17">
    <location>
        <begin position="89"/>
        <end position="304"/>
    </location>
</feature>
<feature type="binding site" evidence="14 15">
    <location>
        <position position="201"/>
    </location>
    <ligand>
        <name>a divalent metal cation</name>
        <dbReference type="ChEBI" id="CHEBI:60240"/>
    </ligand>
</feature>
<organism evidence="18 19">
    <name type="scientific">Halalkalibacillus sediminis</name>
    <dbReference type="NCBI Taxonomy" id="2018042"/>
    <lineage>
        <taxon>Bacteria</taxon>
        <taxon>Bacillati</taxon>
        <taxon>Bacillota</taxon>
        <taxon>Bacilli</taxon>
        <taxon>Bacillales</taxon>
        <taxon>Bacillaceae</taxon>
        <taxon>Halalkalibacillus</taxon>
    </lineage>
</organism>
<evidence type="ECO:0000313" key="19">
    <source>
        <dbReference type="Proteomes" id="UP000243524"/>
    </source>
</evidence>
<keyword evidence="11 14" id="KW-0255">Endonuclease</keyword>
<dbReference type="GO" id="GO:0043137">
    <property type="term" value="P:DNA replication, removal of RNA primer"/>
    <property type="evidence" value="ECO:0007669"/>
    <property type="project" value="TreeGrafter"/>
</dbReference>
<comment type="cofactor">
    <cofactor evidence="2">
        <name>Mg(2+)</name>
        <dbReference type="ChEBI" id="CHEBI:18420"/>
    </cofactor>
</comment>
<dbReference type="Gene3D" id="3.30.420.10">
    <property type="entry name" value="Ribonuclease H-like superfamily/Ribonuclease H"/>
    <property type="match status" value="1"/>
</dbReference>
<dbReference type="InterPro" id="IPR001352">
    <property type="entry name" value="RNase_HII/HIII"/>
</dbReference>
<feature type="binding site" evidence="14 15">
    <location>
        <position position="96"/>
    </location>
    <ligand>
        <name>a divalent metal cation</name>
        <dbReference type="ChEBI" id="CHEBI:60240"/>
    </ligand>
</feature>
<dbReference type="EC" id="3.1.26.4" evidence="6 14"/>
<dbReference type="GO" id="GO:0032299">
    <property type="term" value="C:ribonuclease H2 complex"/>
    <property type="evidence" value="ECO:0007669"/>
    <property type="project" value="TreeGrafter"/>
</dbReference>
<dbReference type="InterPro" id="IPR036397">
    <property type="entry name" value="RNaseH_sf"/>
</dbReference>
<accession>A0A2I0QY31</accession>
<evidence type="ECO:0000256" key="12">
    <source>
        <dbReference type="ARBA" id="ARBA00022801"/>
    </source>
</evidence>
<dbReference type="FunFam" id="3.30.420.10:FF:000047">
    <property type="entry name" value="Ribonuclease HIII"/>
    <property type="match status" value="1"/>
</dbReference>
<sequence>MGQTVIKVDQDTIFKMKKHYHSSISSKQPPHATFVAKKNGLTITAYTSGKVMFQGDQHEEEASLWGSGVKSNNKKKSSGEPELPKFLSQDHIGSDEAGTGDYFGPITVGAVFATAQQQELLRELGVQDSKNMKDDTIKKIVKDILKTDIVYSTVTLSNEKYNSLKQKNWSQVRMKAWMHHQAIKHVIGKLDGQESKGILVDKFCEPGIFYNKIRASNEQPLEGMTFLTKGESKSTCVAAASMLARYRFVQEMDKLSGMVGFNLQKGASNIVDKQIKRIINSKGEPFLDKIAKVHFANTDKAKKL</sequence>
<feature type="region of interest" description="Disordered" evidence="16">
    <location>
        <begin position="64"/>
        <end position="91"/>
    </location>
</feature>
<evidence type="ECO:0000256" key="5">
    <source>
        <dbReference type="ARBA" id="ARBA00008378"/>
    </source>
</evidence>
<dbReference type="GO" id="GO:0003723">
    <property type="term" value="F:RNA binding"/>
    <property type="evidence" value="ECO:0007669"/>
    <property type="project" value="UniProtKB-UniRule"/>
</dbReference>
<evidence type="ECO:0000256" key="9">
    <source>
        <dbReference type="ARBA" id="ARBA00022722"/>
    </source>
</evidence>
<comment type="similarity">
    <text evidence="5 14">Belongs to the RNase HII family. RnhC subfamily.</text>
</comment>
<feature type="binding site" evidence="14 15">
    <location>
        <position position="95"/>
    </location>
    <ligand>
        <name>a divalent metal cation</name>
        <dbReference type="ChEBI" id="CHEBI:60240"/>
    </ligand>
</feature>
<evidence type="ECO:0000256" key="2">
    <source>
        <dbReference type="ARBA" id="ARBA00001946"/>
    </source>
</evidence>
<evidence type="ECO:0000256" key="8">
    <source>
        <dbReference type="ARBA" id="ARBA00022490"/>
    </source>
</evidence>
<dbReference type="SUPFAM" id="SSF53098">
    <property type="entry name" value="Ribonuclease H-like"/>
    <property type="match status" value="1"/>
</dbReference>
<keyword evidence="12 14" id="KW-0378">Hydrolase</keyword>
<keyword evidence="9 14" id="KW-0540">Nuclease</keyword>
<evidence type="ECO:0000256" key="16">
    <source>
        <dbReference type="SAM" id="MobiDB-lite"/>
    </source>
</evidence>
<evidence type="ECO:0000256" key="6">
    <source>
        <dbReference type="ARBA" id="ARBA00012180"/>
    </source>
</evidence>
<comment type="caution">
    <text evidence="18">The sequence shown here is derived from an EMBL/GenBank/DDBJ whole genome shotgun (WGS) entry which is preliminary data.</text>
</comment>
<dbReference type="EMBL" id="PJNH01000001">
    <property type="protein sequence ID" value="PKR79237.1"/>
    <property type="molecule type" value="Genomic_DNA"/>
</dbReference>
<evidence type="ECO:0000259" key="17">
    <source>
        <dbReference type="PROSITE" id="PS51975"/>
    </source>
</evidence>
<dbReference type="InterPro" id="IPR024567">
    <property type="entry name" value="RNase_HII/HIII_dom"/>
</dbReference>
<proteinExistence type="inferred from homology"/>
<comment type="function">
    <text evidence="3 14">Endonuclease that specifically degrades the RNA of RNA-DNA hybrids.</text>
</comment>
<protein>
    <recommendedName>
        <fullName evidence="7 14">Ribonuclease HIII</fullName>
        <shortName evidence="14">RNase HIII</shortName>
        <ecNumber evidence="6 14">3.1.26.4</ecNumber>
    </recommendedName>
</protein>
<dbReference type="CDD" id="cd06590">
    <property type="entry name" value="RNase_HII_bacteria_HIII_like"/>
    <property type="match status" value="1"/>
</dbReference>
<dbReference type="PROSITE" id="PS51975">
    <property type="entry name" value="RNASE_H_2"/>
    <property type="match status" value="1"/>
</dbReference>
<comment type="subcellular location">
    <subcellularLocation>
        <location evidence="4 14">Cytoplasm</location>
    </subcellularLocation>
</comment>
<dbReference type="Gene3D" id="3.30.310.10">
    <property type="entry name" value="TATA-Binding Protein"/>
    <property type="match status" value="1"/>
</dbReference>
<dbReference type="Proteomes" id="UP000243524">
    <property type="component" value="Unassembled WGS sequence"/>
</dbReference>
<dbReference type="HAMAP" id="MF_00053">
    <property type="entry name" value="RNase_HIII"/>
    <property type="match status" value="1"/>
</dbReference>
<evidence type="ECO:0000256" key="14">
    <source>
        <dbReference type="HAMAP-Rule" id="MF_00053"/>
    </source>
</evidence>
<dbReference type="GO" id="GO:0006298">
    <property type="term" value="P:mismatch repair"/>
    <property type="evidence" value="ECO:0007669"/>
    <property type="project" value="TreeGrafter"/>
</dbReference>
<evidence type="ECO:0000256" key="3">
    <source>
        <dbReference type="ARBA" id="ARBA00004065"/>
    </source>
</evidence>
<evidence type="ECO:0000256" key="10">
    <source>
        <dbReference type="ARBA" id="ARBA00022723"/>
    </source>
</evidence>
<dbReference type="InterPro" id="IPR004641">
    <property type="entry name" value="RNase_HIII"/>
</dbReference>
<dbReference type="GO" id="GO:0000287">
    <property type="term" value="F:magnesium ion binding"/>
    <property type="evidence" value="ECO:0007669"/>
    <property type="project" value="UniProtKB-UniRule"/>
</dbReference>
<dbReference type="AlphaFoldDB" id="A0A2I0QY31"/>
<dbReference type="Pfam" id="PF11858">
    <property type="entry name" value="DUF3378"/>
    <property type="match status" value="1"/>
</dbReference>
<name>A0A2I0QY31_9BACI</name>
<dbReference type="PANTHER" id="PTHR10954">
    <property type="entry name" value="RIBONUCLEASE H2 SUBUNIT A"/>
    <property type="match status" value="1"/>
</dbReference>
<evidence type="ECO:0000256" key="1">
    <source>
        <dbReference type="ARBA" id="ARBA00000077"/>
    </source>
</evidence>
<keyword evidence="8 14" id="KW-0963">Cytoplasm</keyword>
<reference evidence="18 19" key="1">
    <citation type="submission" date="2017-06" db="EMBL/GenBank/DDBJ databases">
        <title>the draft geome sequence of Illustriluteabacillus marina B3227.</title>
        <authorList>
            <person name="He R.-H."/>
            <person name="Du Z.-J."/>
        </authorList>
    </citation>
    <scope>NUCLEOTIDE SEQUENCE [LARGE SCALE GENOMIC DNA]</scope>
    <source>
        <strain evidence="18 19">B3227</strain>
    </source>
</reference>